<evidence type="ECO:0000313" key="2">
    <source>
        <dbReference type="EMBL" id="MPM55852.1"/>
    </source>
</evidence>
<protein>
    <submittedName>
        <fullName evidence="2">Putative gluconeogenesis factor</fullName>
    </submittedName>
</protein>
<dbReference type="PANTHER" id="PTHR30135:SF3">
    <property type="entry name" value="GLUCONEOGENESIS FACTOR-RELATED"/>
    <property type="match status" value="1"/>
</dbReference>
<dbReference type="InterPro" id="IPR002882">
    <property type="entry name" value="CofD"/>
</dbReference>
<gene>
    <name evidence="2" type="ORF">SDC9_102649</name>
</gene>
<name>A0A645ARF8_9ZZZZ</name>
<reference evidence="2" key="1">
    <citation type="submission" date="2019-08" db="EMBL/GenBank/DDBJ databases">
        <authorList>
            <person name="Kucharzyk K."/>
            <person name="Murdoch R.W."/>
            <person name="Higgins S."/>
            <person name="Loffler F."/>
        </authorList>
    </citation>
    <scope>NUCLEOTIDE SEQUENCE</scope>
</reference>
<dbReference type="AlphaFoldDB" id="A0A645ARF8"/>
<comment type="caution">
    <text evidence="2">The sequence shown here is derived from an EMBL/GenBank/DDBJ whole genome shotgun (WGS) entry which is preliminary data.</text>
</comment>
<dbReference type="Pfam" id="PF01933">
    <property type="entry name" value="CofD"/>
    <property type="match status" value="1"/>
</dbReference>
<accession>A0A645ARF8</accession>
<evidence type="ECO:0000256" key="1">
    <source>
        <dbReference type="ARBA" id="ARBA00022490"/>
    </source>
</evidence>
<dbReference type="SUPFAM" id="SSF142338">
    <property type="entry name" value="CofD-like"/>
    <property type="match status" value="1"/>
</dbReference>
<dbReference type="EMBL" id="VSSQ01015469">
    <property type="protein sequence ID" value="MPM55852.1"/>
    <property type="molecule type" value="Genomic_DNA"/>
</dbReference>
<dbReference type="PANTHER" id="PTHR30135">
    <property type="entry name" value="UNCHARACTERIZED PROTEIN YVCK-RELATED"/>
    <property type="match status" value="1"/>
</dbReference>
<dbReference type="GO" id="GO:0043743">
    <property type="term" value="F:LPPG:FO 2-phospho-L-lactate transferase activity"/>
    <property type="evidence" value="ECO:0007669"/>
    <property type="project" value="InterPro"/>
</dbReference>
<dbReference type="Gene3D" id="3.40.50.10680">
    <property type="entry name" value="CofD-like domains"/>
    <property type="match status" value="1"/>
</dbReference>
<organism evidence="2">
    <name type="scientific">bioreactor metagenome</name>
    <dbReference type="NCBI Taxonomy" id="1076179"/>
    <lineage>
        <taxon>unclassified sequences</taxon>
        <taxon>metagenomes</taxon>
        <taxon>ecological metagenomes</taxon>
    </lineage>
</organism>
<sequence length="143" mass="16117">MVVIGPGSLYTSILPNLMIHDLGQAVIDTKAEKVYICNIMTQLGETEGFSDAEHIKVLHDHLKAKFIDTVLVNTEKVPDEYLNQQADEEYLLQVRHDFKGLREENCRVISADFLDMKNGGVYHDGKKVVSELINLISNIKTIC</sequence>
<dbReference type="InterPro" id="IPR010119">
    <property type="entry name" value="Gluconeogen_factor"/>
</dbReference>
<proteinExistence type="predicted"/>
<dbReference type="InterPro" id="IPR038136">
    <property type="entry name" value="CofD-like_dom_sf"/>
</dbReference>
<keyword evidence="1" id="KW-0963">Cytoplasm</keyword>